<feature type="domain" description="Peptidase M16 C-terminal" evidence="12">
    <location>
        <begin position="732"/>
        <end position="908"/>
    </location>
</feature>
<keyword evidence="10" id="KW-0732">Signal</keyword>
<evidence type="ECO:0000259" key="11">
    <source>
        <dbReference type="Pfam" id="PF00675"/>
    </source>
</evidence>
<protein>
    <submittedName>
        <fullName evidence="13">Peptidase m16 domain protein</fullName>
        <ecNumber evidence="13">3.4.-.-</ecNumber>
    </submittedName>
</protein>
<dbReference type="PANTHER" id="PTHR43690:SF34">
    <property type="entry name" value="ZINC PROTEASE PQQL-LIKE"/>
    <property type="match status" value="1"/>
</dbReference>
<keyword evidence="5 13" id="KW-0378">Hydrolase</keyword>
<proteinExistence type="inferred from homology"/>
<dbReference type="Pfam" id="PF05193">
    <property type="entry name" value="Peptidase_M16_C"/>
    <property type="match status" value="2"/>
</dbReference>
<reference evidence="13 14" key="1">
    <citation type="journal article" date="2012" name="Stand. Genomic Sci.">
        <title>Complete genome sequencing and analysis of Saprospira grandis str. Lewin, a predatory marine bacterium.</title>
        <authorList>
            <person name="Saw J.H."/>
            <person name="Yuryev A."/>
            <person name="Kanbe M."/>
            <person name="Hou S."/>
            <person name="Young A.G."/>
            <person name="Aizawa S."/>
            <person name="Alam M."/>
        </authorList>
    </citation>
    <scope>NUCLEOTIDE SEQUENCE [LARGE SCALE GENOMIC DNA]</scope>
    <source>
        <strain evidence="13 14">Lewin</strain>
    </source>
</reference>
<accession>H6L429</accession>
<evidence type="ECO:0000256" key="6">
    <source>
        <dbReference type="ARBA" id="ARBA00022833"/>
    </source>
</evidence>
<dbReference type="SUPFAM" id="SSF63411">
    <property type="entry name" value="LuxS/MPP-like metallohydrolase"/>
    <property type="match status" value="4"/>
</dbReference>
<dbReference type="KEGG" id="sgn:SGRA_2284"/>
<dbReference type="Proteomes" id="UP000007519">
    <property type="component" value="Chromosome"/>
</dbReference>
<feature type="domain" description="Peptidase M16 C-terminal" evidence="12">
    <location>
        <begin position="252"/>
        <end position="430"/>
    </location>
</feature>
<keyword evidence="3" id="KW-0645">Protease</keyword>
<dbReference type="Gene3D" id="3.30.830.10">
    <property type="entry name" value="Metalloenzyme, LuxS/M16 peptidase-like"/>
    <property type="match status" value="4"/>
</dbReference>
<gene>
    <name evidence="13" type="primary">pqqL</name>
    <name evidence="13" type="ordered locus">SGRA_2284</name>
</gene>
<dbReference type="InterPro" id="IPR050626">
    <property type="entry name" value="Peptidase_M16"/>
</dbReference>
<evidence type="ECO:0000256" key="9">
    <source>
        <dbReference type="SAM" id="MobiDB-lite"/>
    </source>
</evidence>
<evidence type="ECO:0000313" key="14">
    <source>
        <dbReference type="Proteomes" id="UP000007519"/>
    </source>
</evidence>
<feature type="chain" id="PRO_5003603911" evidence="10">
    <location>
        <begin position="21"/>
        <end position="985"/>
    </location>
</feature>
<dbReference type="InterPro" id="IPR007863">
    <property type="entry name" value="Peptidase_M16_C"/>
</dbReference>
<evidence type="ECO:0000256" key="3">
    <source>
        <dbReference type="ARBA" id="ARBA00022670"/>
    </source>
</evidence>
<dbReference type="eggNOG" id="COG0612">
    <property type="taxonomic scope" value="Bacteria"/>
</dbReference>
<dbReference type="GO" id="GO:0006508">
    <property type="term" value="P:proteolysis"/>
    <property type="evidence" value="ECO:0007669"/>
    <property type="project" value="UniProtKB-KW"/>
</dbReference>
<evidence type="ECO:0000256" key="2">
    <source>
        <dbReference type="ARBA" id="ARBA00007261"/>
    </source>
</evidence>
<dbReference type="PROSITE" id="PS51257">
    <property type="entry name" value="PROKAR_LIPOPROTEIN"/>
    <property type="match status" value="1"/>
</dbReference>
<comment type="similarity">
    <text evidence="2 8">Belongs to the peptidase M16 family.</text>
</comment>
<dbReference type="GO" id="GO:0004222">
    <property type="term" value="F:metalloendopeptidase activity"/>
    <property type="evidence" value="ECO:0007669"/>
    <property type="project" value="InterPro"/>
</dbReference>
<dbReference type="Pfam" id="PF00675">
    <property type="entry name" value="Peptidase_M16"/>
    <property type="match status" value="1"/>
</dbReference>
<evidence type="ECO:0000256" key="4">
    <source>
        <dbReference type="ARBA" id="ARBA00022723"/>
    </source>
</evidence>
<keyword evidence="14" id="KW-1185">Reference proteome</keyword>
<dbReference type="InterPro" id="IPR001431">
    <property type="entry name" value="Pept_M16_Zn_BS"/>
</dbReference>
<evidence type="ECO:0000256" key="5">
    <source>
        <dbReference type="ARBA" id="ARBA00022801"/>
    </source>
</evidence>
<feature type="domain" description="Peptidase M16 N-terminal" evidence="11">
    <location>
        <begin position="93"/>
        <end position="211"/>
    </location>
</feature>
<feature type="signal peptide" evidence="10">
    <location>
        <begin position="1"/>
        <end position="20"/>
    </location>
</feature>
<feature type="region of interest" description="Disordered" evidence="9">
    <location>
        <begin position="26"/>
        <end position="54"/>
    </location>
</feature>
<dbReference type="EMBL" id="CP002831">
    <property type="protein sequence ID" value="AFC25013.1"/>
    <property type="molecule type" value="Genomic_DNA"/>
</dbReference>
<name>H6L429_SAPGL</name>
<evidence type="ECO:0000256" key="10">
    <source>
        <dbReference type="SAM" id="SignalP"/>
    </source>
</evidence>
<comment type="cofactor">
    <cofactor evidence="1">
        <name>Zn(2+)</name>
        <dbReference type="ChEBI" id="CHEBI:29105"/>
    </cofactor>
</comment>
<keyword evidence="4" id="KW-0479">Metal-binding</keyword>
<dbReference type="PROSITE" id="PS00143">
    <property type="entry name" value="INSULINASE"/>
    <property type="match status" value="1"/>
</dbReference>
<keyword evidence="7" id="KW-0482">Metalloprotease</keyword>
<dbReference type="PANTHER" id="PTHR43690">
    <property type="entry name" value="NARDILYSIN"/>
    <property type="match status" value="1"/>
</dbReference>
<dbReference type="OrthoDB" id="9811314at2"/>
<evidence type="ECO:0000256" key="7">
    <source>
        <dbReference type="ARBA" id="ARBA00023049"/>
    </source>
</evidence>
<dbReference type="InterPro" id="IPR011249">
    <property type="entry name" value="Metalloenz_LuxS/M16"/>
</dbReference>
<dbReference type="EC" id="3.4.-.-" evidence="13"/>
<sequence>MKLKQWGFALGLLLMGVAACKTSTKVKGGLSSNDEQQNSPAKDTSSPLSGLGSISANTSTVEEKASGMEAALPFDESIRTGQLENGMRYYLRKNAKPENRIELRLAIDAGSMQEEDSQRGLAHFVEHMCFNGTANFKKNELVDFLEKTGVRFGADLNAYTSFDETVYMLQLPTDKEGLVDKGLVVMQDWASAVSFEEEEIDKERGVILSEWRTRLGADERMRQVYWPKLFYNSRYANRLPIGTTEVIQNAPYERLTTFYKDWYRPNLMALIVVGDIDLDEIEAKIKTNFSKMENPENPKEKKLFEVPGHKETFVAVATDKEATNVSFQMIHKHAPKSIKTLDDFRTSITHQLYNIMLNARYNELSQDPKAPFLYAGSGYGNYVRNSDAYFIQAAAKENSIEEAIALVLREQKRVLEHGFTDTELERAKAEYLNYVEQAYRKRDKVTSASIASECVSHFLQDAPLFGIEKELQLVKEFLPSIKLKEMNALPKAWITKENRTAILTAPAKEGLKIPTEDRIRELLAENEKIEVEAYKDKFLDMPLLEKAPKTGKVTAQKEVKEKELNITEWTLSNGAKVILKPTDFEGDQIMLQAYSPGGHSIYDVKDFLTASSAAELIDRSGVGQFDLIALEKKLTAKTVSISPYISELSEGFSGRSSTADFETMLKLLYLYATQSRLDEKAYEAYLEEAIEQSRNALSNPQQYFFNEYQKALSQNHPRRPGLLSEEQIRSIDMKRAHEIYKERFADFSDFTFVLVGNFKPEEIKGQVEQYIASLPSTNRKENYKDPEVKFPAKGMTKNLKKGLAPQSNVILSFAQEVNWSAEEAFKLDAAISVLSIMVRENLREDKGGVYSPFVGGGMSREPKGTSQIIVFFQCAPDDVEVLVEAVKEEVAKLQKDGPSEENLEKVRETKRRGLETSLKENRFWIGQLLNKYRFNENPLSIFDKEKMIEDLKADDIKKAINQYADIEKALILTIKPEKEVDNKRP</sequence>
<dbReference type="STRING" id="984262.SGRA_2284"/>
<evidence type="ECO:0000256" key="1">
    <source>
        <dbReference type="ARBA" id="ARBA00001947"/>
    </source>
</evidence>
<keyword evidence="6" id="KW-0862">Zinc</keyword>
<dbReference type="HOGENOM" id="CLU_008156_0_0_10"/>
<dbReference type="InterPro" id="IPR011765">
    <property type="entry name" value="Pept_M16_N"/>
</dbReference>
<evidence type="ECO:0000313" key="13">
    <source>
        <dbReference type="EMBL" id="AFC25013.1"/>
    </source>
</evidence>
<evidence type="ECO:0000256" key="8">
    <source>
        <dbReference type="RuleBase" id="RU004447"/>
    </source>
</evidence>
<dbReference type="GO" id="GO:0046872">
    <property type="term" value="F:metal ion binding"/>
    <property type="evidence" value="ECO:0007669"/>
    <property type="project" value="UniProtKB-KW"/>
</dbReference>
<dbReference type="AlphaFoldDB" id="H6L429"/>
<evidence type="ECO:0000259" key="12">
    <source>
        <dbReference type="Pfam" id="PF05193"/>
    </source>
</evidence>
<organism evidence="13 14">
    <name type="scientific">Saprospira grandis (strain Lewin)</name>
    <dbReference type="NCBI Taxonomy" id="984262"/>
    <lineage>
        <taxon>Bacteria</taxon>
        <taxon>Pseudomonadati</taxon>
        <taxon>Bacteroidota</taxon>
        <taxon>Saprospiria</taxon>
        <taxon>Saprospirales</taxon>
        <taxon>Saprospiraceae</taxon>
        <taxon>Saprospira</taxon>
    </lineage>
</organism>